<proteinExistence type="predicted"/>
<evidence type="ECO:0000313" key="3">
    <source>
        <dbReference type="Proteomes" id="UP001219934"/>
    </source>
</evidence>
<dbReference type="GO" id="GO:0005178">
    <property type="term" value="F:integrin binding"/>
    <property type="evidence" value="ECO:0007669"/>
    <property type="project" value="TreeGrafter"/>
</dbReference>
<dbReference type="GO" id="GO:0098609">
    <property type="term" value="P:cell-cell adhesion"/>
    <property type="evidence" value="ECO:0007669"/>
    <property type="project" value="TreeGrafter"/>
</dbReference>
<dbReference type="GO" id="GO:0007229">
    <property type="term" value="P:integrin-mediated signaling pathway"/>
    <property type="evidence" value="ECO:0007669"/>
    <property type="project" value="TreeGrafter"/>
</dbReference>
<dbReference type="InterPro" id="IPR000413">
    <property type="entry name" value="Integrin_alpha"/>
</dbReference>
<dbReference type="GO" id="GO:0050900">
    <property type="term" value="P:leukocyte migration"/>
    <property type="evidence" value="ECO:0007669"/>
    <property type="project" value="TreeGrafter"/>
</dbReference>
<dbReference type="PANTHER" id="PTHR23220">
    <property type="entry name" value="INTEGRIN ALPHA"/>
    <property type="match status" value="1"/>
</dbReference>
<comment type="caution">
    <text evidence="2">The sequence shown here is derived from an EMBL/GenBank/DDBJ whole genome shotgun (WGS) entry which is preliminary data.</text>
</comment>
<accession>A0AAD6B865</accession>
<organism evidence="2 3">
    <name type="scientific">Pogonophryne albipinna</name>
    <dbReference type="NCBI Taxonomy" id="1090488"/>
    <lineage>
        <taxon>Eukaryota</taxon>
        <taxon>Metazoa</taxon>
        <taxon>Chordata</taxon>
        <taxon>Craniata</taxon>
        <taxon>Vertebrata</taxon>
        <taxon>Euteleostomi</taxon>
        <taxon>Actinopterygii</taxon>
        <taxon>Neopterygii</taxon>
        <taxon>Teleostei</taxon>
        <taxon>Neoteleostei</taxon>
        <taxon>Acanthomorphata</taxon>
        <taxon>Eupercaria</taxon>
        <taxon>Perciformes</taxon>
        <taxon>Notothenioidei</taxon>
        <taxon>Pogonophryne</taxon>
    </lineage>
</organism>
<protein>
    <submittedName>
        <fullName evidence="2">Uncharacterized protein</fullName>
    </submittedName>
</protein>
<dbReference type="GO" id="GO:0007160">
    <property type="term" value="P:cell-matrix adhesion"/>
    <property type="evidence" value="ECO:0007669"/>
    <property type="project" value="TreeGrafter"/>
</dbReference>
<evidence type="ECO:0000256" key="1">
    <source>
        <dbReference type="ARBA" id="ARBA00023180"/>
    </source>
</evidence>
<dbReference type="PRINTS" id="PR01185">
    <property type="entry name" value="INTEGRINA"/>
</dbReference>
<dbReference type="GO" id="GO:0008305">
    <property type="term" value="C:integrin complex"/>
    <property type="evidence" value="ECO:0007669"/>
    <property type="project" value="InterPro"/>
</dbReference>
<keyword evidence="3" id="KW-1185">Reference proteome</keyword>
<sequence>MISFPNLQNRNIYIGYSVTQARGLLSQEDETIVTGAPKDSREDARGSVLLAVKRSDKLLTQQTLRGHQTGSFYGNAVATADINNDG</sequence>
<dbReference type="SUPFAM" id="SSF69318">
    <property type="entry name" value="Integrin alpha N-terminal domain"/>
    <property type="match status" value="1"/>
</dbReference>
<gene>
    <name evidence="2" type="ORF">JOQ06_029357</name>
</gene>
<dbReference type="Proteomes" id="UP001219934">
    <property type="component" value="Unassembled WGS sequence"/>
</dbReference>
<dbReference type="InterPro" id="IPR028994">
    <property type="entry name" value="Integrin_alpha_N"/>
</dbReference>
<keyword evidence="1" id="KW-0325">Glycoprotein</keyword>
<dbReference type="GO" id="GO:0033627">
    <property type="term" value="P:cell adhesion mediated by integrin"/>
    <property type="evidence" value="ECO:0007669"/>
    <property type="project" value="TreeGrafter"/>
</dbReference>
<name>A0AAD6B865_9TELE</name>
<dbReference type="PANTHER" id="PTHR23220:SF89">
    <property type="entry name" value="INTEGRIN ALPHA-3"/>
    <property type="match status" value="1"/>
</dbReference>
<dbReference type="GO" id="GO:0009897">
    <property type="term" value="C:external side of plasma membrane"/>
    <property type="evidence" value="ECO:0007669"/>
    <property type="project" value="TreeGrafter"/>
</dbReference>
<dbReference type="AlphaFoldDB" id="A0AAD6B865"/>
<reference evidence="2" key="1">
    <citation type="submission" date="2022-11" db="EMBL/GenBank/DDBJ databases">
        <title>Chromosome-level genome of Pogonophryne albipinna.</title>
        <authorList>
            <person name="Jo E."/>
        </authorList>
    </citation>
    <scope>NUCLEOTIDE SEQUENCE</scope>
    <source>
        <strain evidence="2">SGF0006</strain>
        <tissue evidence="2">Muscle</tissue>
    </source>
</reference>
<evidence type="ECO:0000313" key="2">
    <source>
        <dbReference type="EMBL" id="KAJ4939921.1"/>
    </source>
</evidence>
<dbReference type="EMBL" id="JAPTMU010000008">
    <property type="protein sequence ID" value="KAJ4939921.1"/>
    <property type="molecule type" value="Genomic_DNA"/>
</dbReference>
<dbReference type="Gene3D" id="2.130.10.130">
    <property type="entry name" value="Integrin alpha, N-terminal"/>
    <property type="match status" value="1"/>
</dbReference>